<dbReference type="CDD" id="cd00611">
    <property type="entry name" value="PSAT_like"/>
    <property type="match status" value="1"/>
</dbReference>
<dbReference type="InterPro" id="IPR000192">
    <property type="entry name" value="Aminotrans_V_dom"/>
</dbReference>
<dbReference type="InterPro" id="IPR015424">
    <property type="entry name" value="PyrdxlP-dep_Trfase"/>
</dbReference>
<evidence type="ECO:0000256" key="1">
    <source>
        <dbReference type="ARBA" id="ARBA00004915"/>
    </source>
</evidence>
<name>A0A4R3YX42_9GAMM</name>
<feature type="modified residue" description="N6-(pyridoxal phosphate)lysine" evidence="12">
    <location>
        <position position="212"/>
    </location>
</feature>
<dbReference type="GO" id="GO:0008615">
    <property type="term" value="P:pyridoxine biosynthetic process"/>
    <property type="evidence" value="ECO:0007669"/>
    <property type="project" value="UniProtKB-UniRule"/>
</dbReference>
<dbReference type="Gene3D" id="3.40.640.10">
    <property type="entry name" value="Type I PLP-dependent aspartate aminotransferase-like (Major domain)"/>
    <property type="match status" value="1"/>
</dbReference>
<evidence type="ECO:0000256" key="12">
    <source>
        <dbReference type="HAMAP-Rule" id="MF_00160"/>
    </source>
</evidence>
<keyword evidence="15" id="KW-1185">Reference proteome</keyword>
<keyword evidence="9 12" id="KW-0718">Serine biosynthesis</keyword>
<comment type="function">
    <text evidence="12">Catalyzes the reversible conversion of 3-phosphohydroxypyruvate to phosphoserine and of 3-hydroxy-2-oxo-4-phosphonooxybutanoate to phosphohydroxythreonine.</text>
</comment>
<dbReference type="InterPro" id="IPR015422">
    <property type="entry name" value="PyrdxlP-dep_Trfase_small"/>
</dbReference>
<feature type="binding site" evidence="12">
    <location>
        <begin position="253"/>
        <end position="254"/>
    </location>
    <ligand>
        <name>pyridoxal 5'-phosphate</name>
        <dbReference type="ChEBI" id="CHEBI:597326"/>
    </ligand>
</feature>
<dbReference type="EC" id="2.6.1.52" evidence="12"/>
<keyword evidence="12" id="KW-0963">Cytoplasm</keyword>
<dbReference type="Gene3D" id="3.90.1150.10">
    <property type="entry name" value="Aspartate Aminotransferase, domain 1"/>
    <property type="match status" value="1"/>
</dbReference>
<evidence type="ECO:0000256" key="10">
    <source>
        <dbReference type="ARBA" id="ARBA00047630"/>
    </source>
</evidence>
<comment type="subcellular location">
    <subcellularLocation>
        <location evidence="12">Cytoplasm</location>
    </subcellularLocation>
</comment>
<keyword evidence="8 12" id="KW-0664">Pyridoxine biosynthesis</keyword>
<dbReference type="UniPathway" id="UPA00244">
    <property type="reaction ID" value="UER00311"/>
</dbReference>
<feature type="binding site" evidence="12">
    <location>
        <position position="168"/>
    </location>
    <ligand>
        <name>pyridoxal 5'-phosphate</name>
        <dbReference type="ChEBI" id="CHEBI:597326"/>
    </ligand>
</feature>
<comment type="caution">
    <text evidence="14">The sequence shown here is derived from an EMBL/GenBank/DDBJ whole genome shotgun (WGS) entry which is preliminary data.</text>
</comment>
<reference evidence="14 15" key="1">
    <citation type="submission" date="2019-03" db="EMBL/GenBank/DDBJ databases">
        <title>Above-ground endophytic microbial communities from plants in different locations in the United States.</title>
        <authorList>
            <person name="Frank C."/>
        </authorList>
    </citation>
    <scope>NUCLEOTIDE SEQUENCE [LARGE SCALE GENOMIC DNA]</scope>
    <source>
        <strain evidence="14 15">LP_13_YM</strain>
    </source>
</reference>
<dbReference type="FunFam" id="3.40.640.10:FF:000010">
    <property type="entry name" value="Phosphoserine aminotransferase"/>
    <property type="match status" value="1"/>
</dbReference>
<comment type="caution">
    <text evidence="12">Lacks conserved residue(s) required for the propagation of feature annotation.</text>
</comment>
<evidence type="ECO:0000256" key="3">
    <source>
        <dbReference type="ARBA" id="ARBA00006904"/>
    </source>
</evidence>
<dbReference type="GO" id="GO:0030170">
    <property type="term" value="F:pyridoxal phosphate binding"/>
    <property type="evidence" value="ECO:0007669"/>
    <property type="project" value="UniProtKB-UniRule"/>
</dbReference>
<evidence type="ECO:0000256" key="5">
    <source>
        <dbReference type="ARBA" id="ARBA00022605"/>
    </source>
</evidence>
<feature type="binding site" evidence="12">
    <location>
        <position position="211"/>
    </location>
    <ligand>
        <name>pyridoxal 5'-phosphate</name>
        <dbReference type="ChEBI" id="CHEBI:597326"/>
    </ligand>
</feature>
<evidence type="ECO:0000256" key="6">
    <source>
        <dbReference type="ARBA" id="ARBA00022679"/>
    </source>
</evidence>
<evidence type="ECO:0000313" key="15">
    <source>
        <dbReference type="Proteomes" id="UP000295645"/>
    </source>
</evidence>
<comment type="similarity">
    <text evidence="3 12">Belongs to the class-V pyridoxal-phosphate-dependent aminotransferase family. SerC subfamily.</text>
</comment>
<evidence type="ECO:0000259" key="13">
    <source>
        <dbReference type="Pfam" id="PF00266"/>
    </source>
</evidence>
<dbReference type="Pfam" id="PF00266">
    <property type="entry name" value="Aminotran_5"/>
    <property type="match status" value="1"/>
</dbReference>
<dbReference type="PANTHER" id="PTHR43247:SF1">
    <property type="entry name" value="PHOSPHOSERINE AMINOTRANSFERASE"/>
    <property type="match status" value="1"/>
</dbReference>
<evidence type="ECO:0000256" key="4">
    <source>
        <dbReference type="ARBA" id="ARBA00022576"/>
    </source>
</evidence>
<keyword evidence="6 12" id="KW-0808">Transferase</keyword>
<evidence type="ECO:0000256" key="9">
    <source>
        <dbReference type="ARBA" id="ARBA00023299"/>
    </source>
</evidence>
<dbReference type="NCBIfam" id="NF003764">
    <property type="entry name" value="PRK05355.1"/>
    <property type="match status" value="1"/>
</dbReference>
<comment type="catalytic activity">
    <reaction evidence="11 12">
        <text>O-phospho-L-serine + 2-oxoglutarate = 3-phosphooxypyruvate + L-glutamate</text>
        <dbReference type="Rhea" id="RHEA:14329"/>
        <dbReference type="ChEBI" id="CHEBI:16810"/>
        <dbReference type="ChEBI" id="CHEBI:18110"/>
        <dbReference type="ChEBI" id="CHEBI:29985"/>
        <dbReference type="ChEBI" id="CHEBI:57524"/>
        <dbReference type="EC" id="2.6.1.52"/>
    </reaction>
</comment>
<dbReference type="UniPathway" id="UPA00135">
    <property type="reaction ID" value="UER00197"/>
</dbReference>
<comment type="subunit">
    <text evidence="12">Homodimer.</text>
</comment>
<feature type="domain" description="Aminotransferase class V" evidence="13">
    <location>
        <begin position="21"/>
        <end position="365"/>
    </location>
</feature>
<feature type="binding site" evidence="12">
    <location>
        <position position="58"/>
    </location>
    <ligand>
        <name>L-glutamate</name>
        <dbReference type="ChEBI" id="CHEBI:29985"/>
    </ligand>
</feature>
<feature type="binding site" evidence="12">
    <location>
        <position position="118"/>
    </location>
    <ligand>
        <name>pyridoxal 5'-phosphate</name>
        <dbReference type="ChEBI" id="CHEBI:597326"/>
    </ligand>
</feature>
<dbReference type="GO" id="GO:0006564">
    <property type="term" value="P:L-serine biosynthetic process"/>
    <property type="evidence" value="ECO:0007669"/>
    <property type="project" value="UniProtKB-UniRule"/>
</dbReference>
<gene>
    <name evidence="12" type="primary">serC</name>
    <name evidence="14" type="ORF">EC912_101268</name>
</gene>
<evidence type="ECO:0000256" key="7">
    <source>
        <dbReference type="ARBA" id="ARBA00022898"/>
    </source>
</evidence>
<dbReference type="GO" id="GO:0004648">
    <property type="term" value="F:O-phospho-L-serine:2-oxoglutarate aminotransferase activity"/>
    <property type="evidence" value="ECO:0007669"/>
    <property type="project" value="UniProtKB-UniRule"/>
</dbReference>
<feature type="binding site" evidence="12">
    <location>
        <begin position="92"/>
        <end position="93"/>
    </location>
    <ligand>
        <name>pyridoxal 5'-phosphate</name>
        <dbReference type="ChEBI" id="CHEBI:597326"/>
    </ligand>
</feature>
<keyword evidence="4 12" id="KW-0032">Aminotransferase</keyword>
<dbReference type="InterPro" id="IPR015421">
    <property type="entry name" value="PyrdxlP-dep_Trfase_major"/>
</dbReference>
<dbReference type="EMBL" id="SMCS01000001">
    <property type="protein sequence ID" value="TCV97271.1"/>
    <property type="molecule type" value="Genomic_DNA"/>
</dbReference>
<dbReference type="SUPFAM" id="SSF53383">
    <property type="entry name" value="PLP-dependent transferases"/>
    <property type="match status" value="1"/>
</dbReference>
<comment type="pathway">
    <text evidence="2 12">Amino-acid biosynthesis; L-serine biosynthesis; L-serine from 3-phospho-D-glycerate: step 2/3.</text>
</comment>
<evidence type="ECO:0000256" key="11">
    <source>
        <dbReference type="ARBA" id="ARBA00049007"/>
    </source>
</evidence>
<keyword evidence="5 12" id="KW-0028">Amino-acid biosynthesis</keyword>
<dbReference type="PIRSF" id="PIRSF000525">
    <property type="entry name" value="SerC"/>
    <property type="match status" value="1"/>
</dbReference>
<dbReference type="GO" id="GO:0005737">
    <property type="term" value="C:cytoplasm"/>
    <property type="evidence" value="ECO:0007669"/>
    <property type="project" value="UniProtKB-SubCell"/>
</dbReference>
<dbReference type="HAMAP" id="MF_00160">
    <property type="entry name" value="SerC_aminotrans_5"/>
    <property type="match status" value="1"/>
</dbReference>
<sequence length="377" mass="40949">MMLRCGTMVDHLETEPLSRAWNFSAGPAAIPEAVLKRAQSELLDWNGSGASVMELSHRGKPFMELAARAEADLRDLMSIPDGYRVLFLQGGATQHFAQIPMNLTPEGGSADYIVTGHWGEKAVREAAPYVTARVAGSSVDANYLQLPARESWDLDPGASYVHITTNETIHGVEMRDIPDVGDVPLVADMSSDILSAPVDVSRFGLIYAGAQKNIGPSGLVVMIVRDDLLKRPGRPMAKIFRYAEHAANDSMLNTPNTWGWYLAGLTFQWLKEQGGLAAMGERNRIKADTLYAAIDGSDGYYRAPIAHAARSRMNVPFTIHEPALDAVFVKESGDAGLLALKGHKALGGLRASLYNAVPLEAVEALTAFMRDFANRHC</sequence>
<organism evidence="14 15">
    <name type="scientific">Luteibacter rhizovicinus</name>
    <dbReference type="NCBI Taxonomy" id="242606"/>
    <lineage>
        <taxon>Bacteria</taxon>
        <taxon>Pseudomonadati</taxon>
        <taxon>Pseudomonadota</taxon>
        <taxon>Gammaproteobacteria</taxon>
        <taxon>Lysobacterales</taxon>
        <taxon>Rhodanobacteraceae</taxon>
        <taxon>Luteibacter</taxon>
    </lineage>
</organism>
<protein>
    <recommendedName>
        <fullName evidence="12">Phosphoserine aminotransferase</fullName>
        <ecNumber evidence="12">2.6.1.52</ecNumber>
    </recommendedName>
    <alternativeName>
        <fullName evidence="12">Phosphohydroxythreonine aminotransferase</fullName>
        <shortName evidence="12">PSAT</shortName>
    </alternativeName>
</protein>
<evidence type="ECO:0000313" key="14">
    <source>
        <dbReference type="EMBL" id="TCV97271.1"/>
    </source>
</evidence>
<comment type="cofactor">
    <cofactor evidence="12">
        <name>pyridoxal 5'-phosphate</name>
        <dbReference type="ChEBI" id="CHEBI:597326"/>
    </cofactor>
    <text evidence="12">Binds 1 pyridoxal phosphate per subunit.</text>
</comment>
<accession>A0A4R3YX42</accession>
<feature type="binding site" evidence="12">
    <location>
        <position position="188"/>
    </location>
    <ligand>
        <name>pyridoxal 5'-phosphate</name>
        <dbReference type="ChEBI" id="CHEBI:597326"/>
    </ligand>
</feature>
<evidence type="ECO:0000256" key="8">
    <source>
        <dbReference type="ARBA" id="ARBA00023096"/>
    </source>
</evidence>
<proteinExistence type="inferred from homology"/>
<dbReference type="FunFam" id="3.90.1150.10:FF:000006">
    <property type="entry name" value="Phosphoserine aminotransferase"/>
    <property type="match status" value="1"/>
</dbReference>
<evidence type="ECO:0000256" key="2">
    <source>
        <dbReference type="ARBA" id="ARBA00005099"/>
    </source>
</evidence>
<dbReference type="AlphaFoldDB" id="A0A4R3YX42"/>
<comment type="catalytic activity">
    <reaction evidence="10 12">
        <text>4-(phosphooxy)-L-threonine + 2-oxoglutarate = (R)-3-hydroxy-2-oxo-4-phosphooxybutanoate + L-glutamate</text>
        <dbReference type="Rhea" id="RHEA:16573"/>
        <dbReference type="ChEBI" id="CHEBI:16810"/>
        <dbReference type="ChEBI" id="CHEBI:29985"/>
        <dbReference type="ChEBI" id="CHEBI:58452"/>
        <dbReference type="ChEBI" id="CHEBI:58538"/>
        <dbReference type="EC" id="2.6.1.52"/>
    </reaction>
</comment>
<comment type="pathway">
    <text evidence="1 12">Cofactor biosynthesis; pyridoxine 5'-phosphate biosynthesis; pyridoxine 5'-phosphate from D-erythrose 4-phosphate: step 3/5.</text>
</comment>
<keyword evidence="7 12" id="KW-0663">Pyridoxal phosphate</keyword>
<dbReference type="Proteomes" id="UP000295645">
    <property type="component" value="Unassembled WGS sequence"/>
</dbReference>
<dbReference type="InterPro" id="IPR022278">
    <property type="entry name" value="Pser_aminoTfrase"/>
</dbReference>
<dbReference type="NCBIfam" id="TIGR01364">
    <property type="entry name" value="serC_1"/>
    <property type="match status" value="1"/>
</dbReference>
<dbReference type="PANTHER" id="PTHR43247">
    <property type="entry name" value="PHOSPHOSERINE AMINOTRANSFERASE"/>
    <property type="match status" value="1"/>
</dbReference>